<dbReference type="InterPro" id="IPR005151">
    <property type="entry name" value="Tail-specific_protease"/>
</dbReference>
<evidence type="ECO:0000259" key="1">
    <source>
        <dbReference type="SMART" id="SM00245"/>
    </source>
</evidence>
<dbReference type="GO" id="GO:0006508">
    <property type="term" value="P:proteolysis"/>
    <property type="evidence" value="ECO:0007669"/>
    <property type="project" value="InterPro"/>
</dbReference>
<evidence type="ECO:0000313" key="3">
    <source>
        <dbReference type="Proteomes" id="UP000441797"/>
    </source>
</evidence>
<dbReference type="PANTHER" id="PTHR32060:SF22">
    <property type="entry name" value="CARBOXYL-TERMINAL-PROCESSING PEPTIDASE 3, CHLOROPLASTIC"/>
    <property type="match status" value="1"/>
</dbReference>
<feature type="domain" description="Tail specific protease" evidence="1">
    <location>
        <begin position="135"/>
        <end position="359"/>
    </location>
</feature>
<accession>A0A6N8G339</accession>
<dbReference type="SUPFAM" id="SSF52096">
    <property type="entry name" value="ClpP/crotonase"/>
    <property type="match status" value="1"/>
</dbReference>
<dbReference type="AlphaFoldDB" id="A0A6N8G339"/>
<dbReference type="SMART" id="SM00245">
    <property type="entry name" value="TSPc"/>
    <property type="match status" value="1"/>
</dbReference>
<dbReference type="InterPro" id="IPR029045">
    <property type="entry name" value="ClpP/crotonase-like_dom_sf"/>
</dbReference>
<dbReference type="Pfam" id="PF03572">
    <property type="entry name" value="Peptidase_S41"/>
    <property type="match status" value="1"/>
</dbReference>
<reference evidence="2 3" key="1">
    <citation type="journal article" date="2019" name="Front. Microbiol.">
        <title>Genomic Features for Desiccation Tolerance and Sugar Biosynthesis in the Extremophile Gloeocapsopsis sp. UTEX B3054.</title>
        <authorList>
            <person name="Urrejola C."/>
            <person name="Alcorta J."/>
            <person name="Salas L."/>
            <person name="Vasquez M."/>
            <person name="Polz M.F."/>
            <person name="Vicuna R."/>
            <person name="Diez B."/>
        </authorList>
    </citation>
    <scope>NUCLEOTIDE SEQUENCE [LARGE SCALE GENOMIC DNA]</scope>
    <source>
        <strain evidence="2 3">1H9</strain>
    </source>
</reference>
<organism evidence="2 3">
    <name type="scientific">Gloeocapsopsis dulcis AAB1 = 1H9</name>
    <dbReference type="NCBI Taxonomy" id="1433147"/>
    <lineage>
        <taxon>Bacteria</taxon>
        <taxon>Bacillati</taxon>
        <taxon>Cyanobacteriota</taxon>
        <taxon>Cyanophyceae</taxon>
        <taxon>Oscillatoriophycideae</taxon>
        <taxon>Chroococcales</taxon>
        <taxon>Chroococcaceae</taxon>
        <taxon>Gloeocapsopsis</taxon>
        <taxon>Gloeocapsopsis dulcis</taxon>
    </lineage>
</organism>
<dbReference type="GO" id="GO:0004175">
    <property type="term" value="F:endopeptidase activity"/>
    <property type="evidence" value="ECO:0007669"/>
    <property type="project" value="TreeGrafter"/>
</dbReference>
<proteinExistence type="predicted"/>
<keyword evidence="3" id="KW-1185">Reference proteome</keyword>
<dbReference type="Proteomes" id="UP000441797">
    <property type="component" value="Unassembled WGS sequence"/>
</dbReference>
<evidence type="ECO:0000313" key="2">
    <source>
        <dbReference type="EMBL" id="MUL38707.1"/>
    </source>
</evidence>
<dbReference type="EMBL" id="NAPY01000046">
    <property type="protein sequence ID" value="MUL38707.1"/>
    <property type="molecule type" value="Genomic_DNA"/>
</dbReference>
<comment type="caution">
    <text evidence="2">The sequence shown here is derived from an EMBL/GenBank/DDBJ whole genome shotgun (WGS) entry which is preliminary data.</text>
</comment>
<protein>
    <recommendedName>
        <fullName evidence="1">Tail specific protease domain-containing protein</fullName>
    </recommendedName>
</protein>
<name>A0A6N8G339_9CHRO</name>
<dbReference type="Gene3D" id="3.90.226.10">
    <property type="entry name" value="2-enoyl-CoA Hydratase, Chain A, domain 1"/>
    <property type="match status" value="1"/>
</dbReference>
<dbReference type="GO" id="GO:0008236">
    <property type="term" value="F:serine-type peptidase activity"/>
    <property type="evidence" value="ECO:0007669"/>
    <property type="project" value="InterPro"/>
</dbReference>
<dbReference type="PANTHER" id="PTHR32060">
    <property type="entry name" value="TAIL-SPECIFIC PROTEASE"/>
    <property type="match status" value="1"/>
</dbReference>
<sequence>MVFFAVATAILLYLVSCTGSRFTPWQSSDPSFQSPISQETEEDLSLDWFTSSTLSGTDPVSSAEAKVFVNDVYQKLDANIFNPTFKKELREQNLKELIAEVDTKSSWSRAELTQLTNQYLEKLAISHVRVFDPVEGEQLFRLFTQESPSTIETNIVSAQVSNQVGILRVKSFVTPQITRHAVEQAKAELSQAKAILIDLRGNGGGVQSAISYLIEDIIGPDKVFAIERTRDGIGMQEPYIFRGYFDDSVKNIGLAEIKLTQEKNFIEYRTRFEARTDPRPHFVLVDHQCGSACEVFAAAVQDHGSAQILGVRTSGSVLGGGVFKLRWQGFIILAPIAYTVSPEDNAIEGKGVQPDIEIATCDNSGDRCFEQAVEIVHNYM</sequence>
<dbReference type="CDD" id="cd06567">
    <property type="entry name" value="Peptidase_S41"/>
    <property type="match status" value="1"/>
</dbReference>
<gene>
    <name evidence="2" type="ORF">BWI75_20875</name>
</gene>